<dbReference type="InterPro" id="IPR026705">
    <property type="entry name" value="Hid-1/Ecm30"/>
</dbReference>
<evidence type="ECO:0000256" key="1">
    <source>
        <dbReference type="SAM" id="MobiDB-lite"/>
    </source>
</evidence>
<feature type="compositionally biased region" description="Low complexity" evidence="1">
    <location>
        <begin position="606"/>
        <end position="621"/>
    </location>
</feature>
<feature type="region of interest" description="Disordered" evidence="1">
    <location>
        <begin position="694"/>
        <end position="780"/>
    </location>
</feature>
<dbReference type="AlphaFoldDB" id="A0A226F0Z7"/>
<dbReference type="EMBL" id="LNIX01000001">
    <property type="protein sequence ID" value="OXA63107.1"/>
    <property type="molecule type" value="Genomic_DNA"/>
</dbReference>
<evidence type="ECO:0000313" key="2">
    <source>
        <dbReference type="EMBL" id="OXA63107.1"/>
    </source>
</evidence>
<proteinExistence type="predicted"/>
<evidence type="ECO:0000313" key="3">
    <source>
        <dbReference type="Proteomes" id="UP000198287"/>
    </source>
</evidence>
<dbReference type="PANTHER" id="PTHR21575:SF12">
    <property type="entry name" value="PROTEIN HID1"/>
    <property type="match status" value="1"/>
</dbReference>
<comment type="caution">
    <text evidence="2">The sequence shown here is derived from an EMBL/GenBank/DDBJ whole genome shotgun (WGS) entry which is preliminary data.</text>
</comment>
<dbReference type="Pfam" id="PF12722">
    <property type="entry name" value="Hid1"/>
    <property type="match status" value="1"/>
</dbReference>
<feature type="compositionally biased region" description="Low complexity" evidence="1">
    <location>
        <begin position="583"/>
        <end position="594"/>
    </location>
</feature>
<accession>A0A226F0Z7</accession>
<dbReference type="OrthoDB" id="432953at2759"/>
<feature type="compositionally biased region" description="Low complexity" evidence="1">
    <location>
        <begin position="738"/>
        <end position="752"/>
    </location>
</feature>
<protein>
    <submittedName>
        <fullName evidence="2">Protein HID1</fullName>
    </submittedName>
</protein>
<reference evidence="2 3" key="1">
    <citation type="submission" date="2015-12" db="EMBL/GenBank/DDBJ databases">
        <title>The genome of Folsomia candida.</title>
        <authorList>
            <person name="Faddeeva A."/>
            <person name="Derks M.F."/>
            <person name="Anvar Y."/>
            <person name="Smit S."/>
            <person name="Van Straalen N."/>
            <person name="Roelofs D."/>
        </authorList>
    </citation>
    <scope>NUCLEOTIDE SEQUENCE [LARGE SCALE GENOMIC DNA]</scope>
    <source>
        <strain evidence="2 3">VU population</strain>
        <tissue evidence="2">Whole body</tissue>
    </source>
</reference>
<dbReference type="GO" id="GO:0005797">
    <property type="term" value="C:Golgi medial cisterna"/>
    <property type="evidence" value="ECO:0007669"/>
    <property type="project" value="TreeGrafter"/>
</dbReference>
<dbReference type="OMA" id="IFEDDKW"/>
<dbReference type="GO" id="GO:0000138">
    <property type="term" value="C:Golgi trans cisterna"/>
    <property type="evidence" value="ECO:0007669"/>
    <property type="project" value="TreeGrafter"/>
</dbReference>
<name>A0A226F0Z7_FOLCA</name>
<gene>
    <name evidence="2" type="ORF">Fcan01_01921</name>
</gene>
<dbReference type="STRING" id="158441.A0A226F0Z7"/>
<feature type="region of interest" description="Disordered" evidence="1">
    <location>
        <begin position="576"/>
        <end position="635"/>
    </location>
</feature>
<dbReference type="GO" id="GO:0016020">
    <property type="term" value="C:membrane"/>
    <property type="evidence" value="ECO:0007669"/>
    <property type="project" value="TreeGrafter"/>
</dbReference>
<feature type="compositionally biased region" description="Low complexity" evidence="1">
    <location>
        <begin position="764"/>
        <end position="775"/>
    </location>
</feature>
<keyword evidence="3" id="KW-1185">Reference proteome</keyword>
<sequence>MGNADTKLYFRKAFVELATKTRPVDPNDDDFWDKFWSDSVAGPHDVFTLIPGNEIRQLRDESPNNLATLCYKAVEKLVKAVDTSCRTQQDQQTALNCIRLLTHIIPYMFEDPDWRSFFWSSLPSDQPRDDDDTMPLAKALISALCDLLFCPDFTVSANKKTGPDRAEDLQSVDSCEYIWEAGVGFANHPNHVPQHDSSRTEILKLLLTCFSETIYIQPVGDALVPNRWIEFFSSGDNRHALPLFTSLLNVVASYDPIGIGMPYNHLIFADSREPLVEAALQVLIVVLDHDSNNSCEEDTAPNMDNLFINYISRIHREEDFYFILKGFTRLLNNPLTQTYLPNSTKKIQFHQELLVAFWKFCDFNKKFLYFVLKSSETLQILVPILFFLNEARADQSRVGLMHIGVFILLLLSGERNFGVRLNKPYTTTVPIDIPVFSGTHADLLVIVFHKIITTGHQRLQPLFDCLLTILVNVSPYLKTLSMVSATKLLHFLEAFSTPWFLFSSPNNHHLVFFLLEIFNNIIQYQFDGNSNLIYTIIRKRHVFHALASLATDSSSINRSLMKKSPLIKRPSKGKFDLIKDKSSSPTINPSASSSLPAIKKERKPSLAESTTSQSSQLESPSMEGSQPALPAEPGTLKVSLATIPGIEKMTERESAHPSPQQLSQLYISSRGNGNGMSTPTSTLEDNLIITDDDDGHEAMTFHNNETSGTTVTNVSKDEDISNSGISLSNKSQPDETESSSSTMSRSKSMPLSQTSSPNAKHRSSVASSSRGSNHSQMQRSFSVLSAGSESKWIPSQDWVQGWKTKLPLQTVMRLLQVLVPQVEKICIDKGITDESEILKFLQHGTLVGLLPVPHPILIRKYQANSGTTMWFRTYLWGVIFLRNIDPPIWYDTEVKLFEIQKV</sequence>
<dbReference type="Proteomes" id="UP000198287">
    <property type="component" value="Unassembled WGS sequence"/>
</dbReference>
<organism evidence="2 3">
    <name type="scientific">Folsomia candida</name>
    <name type="common">Springtail</name>
    <dbReference type="NCBI Taxonomy" id="158441"/>
    <lineage>
        <taxon>Eukaryota</taxon>
        <taxon>Metazoa</taxon>
        <taxon>Ecdysozoa</taxon>
        <taxon>Arthropoda</taxon>
        <taxon>Hexapoda</taxon>
        <taxon>Collembola</taxon>
        <taxon>Entomobryomorpha</taxon>
        <taxon>Isotomoidea</taxon>
        <taxon>Isotomidae</taxon>
        <taxon>Proisotominae</taxon>
        <taxon>Folsomia</taxon>
    </lineage>
</organism>
<dbReference type="PANTHER" id="PTHR21575">
    <property type="entry name" value="PROTEIN HID1"/>
    <property type="match status" value="1"/>
</dbReference>
<feature type="compositionally biased region" description="Polar residues" evidence="1">
    <location>
        <begin position="701"/>
        <end position="714"/>
    </location>
</feature>
<feature type="compositionally biased region" description="Polar residues" evidence="1">
    <location>
        <begin position="721"/>
        <end position="731"/>
    </location>
</feature>